<evidence type="ECO:0000313" key="1">
    <source>
        <dbReference type="EMBL" id="OEH74947.1"/>
    </source>
</evidence>
<dbReference type="AlphaFoldDB" id="A0A1D3CUT8"/>
<reference evidence="1 2" key="1">
    <citation type="journal article" date="2016" name="BMC Genomics">
        <title>Comparative genomics reveals Cyclospora cayetanensis possesses coccidia-like metabolism and invasion components but unique surface antigens.</title>
        <authorList>
            <person name="Liu S."/>
            <person name="Wang L."/>
            <person name="Zheng H."/>
            <person name="Xu Z."/>
            <person name="Roellig D.M."/>
            <person name="Li N."/>
            <person name="Frace M.A."/>
            <person name="Tang K."/>
            <person name="Arrowood M.J."/>
            <person name="Moss D.M."/>
            <person name="Zhang L."/>
            <person name="Feng Y."/>
            <person name="Xiao L."/>
        </authorList>
    </citation>
    <scope>NUCLEOTIDE SEQUENCE [LARGE SCALE GENOMIC DNA]</scope>
    <source>
        <strain evidence="1 2">CHN_HEN01</strain>
    </source>
</reference>
<dbReference type="InParanoid" id="A0A1D3CUT8"/>
<sequence length="112" mass="11629">MCPPTEILEGRDWMGEGLVASCETQCLVLKRVLSLALSVSVANVKWRERPGENLAVFRSSDGGIGASIRGGVQREWVAKEGDSTRETALSLPPDSPVAVPASAVLPGGAAAA</sequence>
<dbReference type="VEuPathDB" id="ToxoDB:cyc_08931"/>
<gene>
    <name evidence="1" type="ORF">cyc_08931</name>
</gene>
<protein>
    <submittedName>
        <fullName evidence="1">Uncharacterized protein</fullName>
    </submittedName>
</protein>
<name>A0A1D3CUT8_9EIME</name>
<dbReference type="EMBL" id="JROU02001862">
    <property type="protein sequence ID" value="OEH74947.1"/>
    <property type="molecule type" value="Genomic_DNA"/>
</dbReference>
<organism evidence="1 2">
    <name type="scientific">Cyclospora cayetanensis</name>
    <dbReference type="NCBI Taxonomy" id="88456"/>
    <lineage>
        <taxon>Eukaryota</taxon>
        <taxon>Sar</taxon>
        <taxon>Alveolata</taxon>
        <taxon>Apicomplexa</taxon>
        <taxon>Conoidasida</taxon>
        <taxon>Coccidia</taxon>
        <taxon>Eucoccidiorida</taxon>
        <taxon>Eimeriorina</taxon>
        <taxon>Eimeriidae</taxon>
        <taxon>Cyclospora</taxon>
    </lineage>
</organism>
<dbReference type="Proteomes" id="UP000095192">
    <property type="component" value="Unassembled WGS sequence"/>
</dbReference>
<evidence type="ECO:0000313" key="2">
    <source>
        <dbReference type="Proteomes" id="UP000095192"/>
    </source>
</evidence>
<comment type="caution">
    <text evidence="1">The sequence shown here is derived from an EMBL/GenBank/DDBJ whole genome shotgun (WGS) entry which is preliminary data.</text>
</comment>
<proteinExistence type="predicted"/>
<accession>A0A1D3CUT8</accession>
<keyword evidence="2" id="KW-1185">Reference proteome</keyword>